<feature type="region of interest" description="Disordered" evidence="2">
    <location>
        <begin position="43"/>
        <end position="68"/>
    </location>
</feature>
<gene>
    <name evidence="3" type="ORF">SAMN04488052_106101</name>
</gene>
<evidence type="ECO:0000313" key="3">
    <source>
        <dbReference type="EMBL" id="SEP00986.1"/>
    </source>
</evidence>
<evidence type="ECO:0000256" key="2">
    <source>
        <dbReference type="SAM" id="MobiDB-lite"/>
    </source>
</evidence>
<dbReference type="AlphaFoldDB" id="A0A1H8UD06"/>
<reference evidence="3 4" key="1">
    <citation type="submission" date="2016-10" db="EMBL/GenBank/DDBJ databases">
        <authorList>
            <person name="de Groot N.N."/>
        </authorList>
    </citation>
    <scope>NUCLEOTIDE SEQUENCE [LARGE SCALE GENOMIC DNA]</scope>
    <source>
        <strain evidence="3 4">CGMCC 1.6291</strain>
    </source>
</reference>
<sequence length="957" mass="104327">MTTLAEIEYRINVNTRGMRGAVRDLRRFAETADRAGQRVQRLAREPDRAARSMQRQGQQAAHAARSTNQLAQATARAGAQMRSGNTQVDALVRGLTSTDRATQRAARAQTTLLGTLGGSNRAIAQQAQAMSRLATAQAQGVATASQAAQQQRLIAQRFTTSAVNSRDLRLNLQGVNAGMNQLAAAATAAGGPVGRLGAQFGILASTLGRVNPMLLAGVAALAGAGGLAASARRAAARIDQLRLAAATAGMGVQEFDELTFAIQQMAGVTEQRALSAMQRWTRRVGDARDGTGQLAEALQQAGVDLDEFLQLSPDEQFRAFSDRVSELESAQARASLVAAAFGAENVAMTSALAEGSDAIDEQAARARELSSGLEDQAEDAQRLQAAQGELARAVENVGRQLLTHLVDPMDDTLELLTGVFDTVGDLIEAFDGFEQAVRNVGDTALNVLPYLRVMEQLLRVVADADVGVSGDAARMRDVNEELQRMTRLRDQAQEFVDDPDPTATEDTIRAAERQVEVFDRRIRELQQELANLVDRRTLPPPQTRAERPTATTRTTGTDDDAESDRLDAAERMVRRLREQQELMELQASMAEADQHHRRIAVALLEAEQQLRRDGIDLESERAQEALRLTEQIETRRAAQEREQEIARQVERITADIERAERHRAERMERGMQEQERRLAMLQAEQRLLGETDVLRQRELERLRAQHELKRQGVDLSSEEARQYLQNAEAIGEMNAELRRQQDVLRRIERQSMQAFNTFSSGLRDGQSAWVAFREAALDALQAVVDELFRVLVVQQLVNQAASSMFGAGGGAAAPLGGGPNPMGAPANAKGNVYGPSGQMTRFADGGVVSSPHYFPFADGVGLMGEAGPEAIMPLSRTSGGELGVKAQGLGGGDQIVEVYDQRSGGQPIEAQHDEGPDGAKRIRLFIRDEVQRMWGDGGADRSQRRNYGVKRRPVKRS</sequence>
<feature type="region of interest" description="Disordered" evidence="2">
    <location>
        <begin position="535"/>
        <end position="563"/>
    </location>
</feature>
<dbReference type="OrthoDB" id="79849at2"/>
<protein>
    <submittedName>
        <fullName evidence="3">Phage tail tape measure protein, lambda family</fullName>
    </submittedName>
</protein>
<feature type="coiled-coil region" evidence="1">
    <location>
        <begin position="475"/>
        <end position="535"/>
    </location>
</feature>
<accession>A0A1H8UD06</accession>
<dbReference type="Proteomes" id="UP000199657">
    <property type="component" value="Unassembled WGS sequence"/>
</dbReference>
<dbReference type="RefSeq" id="WP_091644826.1">
    <property type="nucleotide sequence ID" value="NZ_FOEG01000006.1"/>
</dbReference>
<feature type="compositionally biased region" description="Basic residues" evidence="2">
    <location>
        <begin position="947"/>
        <end position="957"/>
    </location>
</feature>
<dbReference type="EMBL" id="FOEG01000006">
    <property type="protein sequence ID" value="SEP00986.1"/>
    <property type="molecule type" value="Genomic_DNA"/>
</dbReference>
<feature type="compositionally biased region" description="Low complexity" evidence="2">
    <location>
        <begin position="54"/>
        <end position="65"/>
    </location>
</feature>
<evidence type="ECO:0000256" key="1">
    <source>
        <dbReference type="SAM" id="Coils"/>
    </source>
</evidence>
<name>A0A1H8UD06_9GAMM</name>
<organism evidence="3 4">
    <name type="scientific">Aquisalimonas asiatica</name>
    <dbReference type="NCBI Taxonomy" id="406100"/>
    <lineage>
        <taxon>Bacteria</taxon>
        <taxon>Pseudomonadati</taxon>
        <taxon>Pseudomonadota</taxon>
        <taxon>Gammaproteobacteria</taxon>
        <taxon>Chromatiales</taxon>
        <taxon>Ectothiorhodospiraceae</taxon>
        <taxon>Aquisalimonas</taxon>
    </lineage>
</organism>
<dbReference type="STRING" id="406100.SAMN04488052_106101"/>
<feature type="region of interest" description="Disordered" evidence="2">
    <location>
        <begin position="933"/>
        <end position="957"/>
    </location>
</feature>
<proteinExistence type="predicted"/>
<feature type="coiled-coil region" evidence="1">
    <location>
        <begin position="622"/>
        <end position="691"/>
    </location>
</feature>
<keyword evidence="1" id="KW-0175">Coiled coil</keyword>
<keyword evidence="4" id="KW-1185">Reference proteome</keyword>
<evidence type="ECO:0000313" key="4">
    <source>
        <dbReference type="Proteomes" id="UP000199657"/>
    </source>
</evidence>